<reference evidence="2 3" key="1">
    <citation type="submission" date="2020-10" db="EMBL/GenBank/DDBJ databases">
        <title>Connecting structure to function with the recovery of over 1000 high-quality activated sludge metagenome-assembled genomes encoding full-length rRNA genes using long-read sequencing.</title>
        <authorList>
            <person name="Singleton C.M."/>
            <person name="Petriglieri F."/>
            <person name="Kristensen J.M."/>
            <person name="Kirkegaard R.H."/>
            <person name="Michaelsen T.Y."/>
            <person name="Andersen M.H."/>
            <person name="Karst S.M."/>
            <person name="Dueholm M.S."/>
            <person name="Nielsen P.H."/>
            <person name="Albertsen M."/>
        </authorList>
    </citation>
    <scope>NUCLEOTIDE SEQUENCE [LARGE SCALE GENOMIC DNA]</scope>
    <source>
        <strain evidence="2">EsbW_18-Q3-R4-48_BATAC.285</strain>
    </source>
</reference>
<evidence type="ECO:0000313" key="2">
    <source>
        <dbReference type="EMBL" id="MBK7673261.1"/>
    </source>
</evidence>
<evidence type="ECO:0000256" key="1">
    <source>
        <dbReference type="SAM" id="MobiDB-lite"/>
    </source>
</evidence>
<evidence type="ECO:0000313" key="3">
    <source>
        <dbReference type="Proteomes" id="UP000697998"/>
    </source>
</evidence>
<name>A0A935PWH3_9PROT</name>
<sequence>MTNGAPTIGGRHGADGTRCHYHNSGAIGRATHGDTRNTEEFRDLATSDDQPNTGEITADDGKRDVPMRLPMPPKPRSS</sequence>
<accession>A0A935PWH3</accession>
<feature type="region of interest" description="Disordered" evidence="1">
    <location>
        <begin position="1"/>
        <end position="78"/>
    </location>
</feature>
<organism evidence="2 3">
    <name type="scientific">Candidatus Accumulibacter proximus</name>
    <dbReference type="NCBI Taxonomy" id="2954385"/>
    <lineage>
        <taxon>Bacteria</taxon>
        <taxon>Pseudomonadati</taxon>
        <taxon>Pseudomonadota</taxon>
        <taxon>Betaproteobacteria</taxon>
        <taxon>Candidatus Accumulibacter</taxon>
    </lineage>
</organism>
<proteinExistence type="predicted"/>
<feature type="compositionally biased region" description="Pro residues" evidence="1">
    <location>
        <begin position="69"/>
        <end position="78"/>
    </location>
</feature>
<comment type="caution">
    <text evidence="2">The sequence shown here is derived from an EMBL/GenBank/DDBJ whole genome shotgun (WGS) entry which is preliminary data.</text>
</comment>
<feature type="compositionally biased region" description="Basic and acidic residues" evidence="1">
    <location>
        <begin position="31"/>
        <end position="45"/>
    </location>
</feature>
<dbReference type="EMBL" id="JADJMH010000001">
    <property type="protein sequence ID" value="MBK7673261.1"/>
    <property type="molecule type" value="Genomic_DNA"/>
</dbReference>
<gene>
    <name evidence="2" type="ORF">IPJ27_00025</name>
</gene>
<dbReference type="Proteomes" id="UP000697998">
    <property type="component" value="Unassembled WGS sequence"/>
</dbReference>
<protein>
    <submittedName>
        <fullName evidence="2">Uncharacterized protein</fullName>
    </submittedName>
</protein>
<dbReference type="AlphaFoldDB" id="A0A935PWH3"/>